<protein>
    <submittedName>
        <fullName evidence="3">Uncharacterized protein</fullName>
    </submittedName>
</protein>
<dbReference type="SUPFAM" id="SSF51735">
    <property type="entry name" value="NAD(P)-binding Rossmann-fold domains"/>
    <property type="match status" value="1"/>
</dbReference>
<dbReference type="InterPro" id="IPR036291">
    <property type="entry name" value="NAD(P)-bd_dom_sf"/>
</dbReference>
<name>A0AAC9XWP0_9GAMM</name>
<keyword evidence="4" id="KW-1185">Reference proteome</keyword>
<evidence type="ECO:0000313" key="4">
    <source>
        <dbReference type="Proteomes" id="UP000198329"/>
    </source>
</evidence>
<dbReference type="InterPro" id="IPR011051">
    <property type="entry name" value="RmlC_Cupin_sf"/>
</dbReference>
<gene>
    <name evidence="3" type="ORF">PNIG_a0508</name>
</gene>
<organism evidence="3 4">
    <name type="scientific">Pseudoalteromonas nigrifaciens</name>
    <dbReference type="NCBI Taxonomy" id="28109"/>
    <lineage>
        <taxon>Bacteria</taxon>
        <taxon>Pseudomonadati</taxon>
        <taxon>Pseudomonadota</taxon>
        <taxon>Gammaproteobacteria</taxon>
        <taxon>Alteromonadales</taxon>
        <taxon>Pseudoalteromonadaceae</taxon>
        <taxon>Pseudoalteromonas</taxon>
    </lineage>
</organism>
<dbReference type="Pfam" id="PF14667">
    <property type="entry name" value="Polysacc_synt_C"/>
    <property type="match status" value="1"/>
</dbReference>
<feature type="domain" description="Capsular polysaccharide assembling protein CapF C-terminal" evidence="2">
    <location>
        <begin position="256"/>
        <end position="365"/>
    </location>
</feature>
<dbReference type="InterPro" id="IPR029303">
    <property type="entry name" value="CapF_C"/>
</dbReference>
<dbReference type="GeneID" id="300940485"/>
<evidence type="ECO:0000313" key="3">
    <source>
        <dbReference type="EMBL" id="ASM52818.1"/>
    </source>
</evidence>
<dbReference type="Proteomes" id="UP000198329">
    <property type="component" value="Chromosome I"/>
</dbReference>
<dbReference type="NCBIfam" id="NF047837">
    <property type="entry name" value="UDPAcbARedWbcJ"/>
    <property type="match status" value="1"/>
</dbReference>
<dbReference type="InterPro" id="IPR050177">
    <property type="entry name" value="Lipid_A_modif_metabolic_enz"/>
</dbReference>
<dbReference type="SUPFAM" id="SSF51182">
    <property type="entry name" value="RmlC-like cupins"/>
    <property type="match status" value="1"/>
</dbReference>
<dbReference type="Gene3D" id="3.40.50.720">
    <property type="entry name" value="NAD(P)-binding Rossmann-like Domain"/>
    <property type="match status" value="1"/>
</dbReference>
<accession>A0AAC9XWP0</accession>
<dbReference type="PANTHER" id="PTHR43245">
    <property type="entry name" value="BIFUNCTIONAL POLYMYXIN RESISTANCE PROTEIN ARNA"/>
    <property type="match status" value="1"/>
</dbReference>
<evidence type="ECO:0000259" key="2">
    <source>
        <dbReference type="Pfam" id="PF14667"/>
    </source>
</evidence>
<proteinExistence type="predicted"/>
<dbReference type="KEGG" id="png:PNIG_a0508"/>
<reference evidence="3 4" key="1">
    <citation type="submission" date="2015-03" db="EMBL/GenBank/DDBJ databases">
        <authorList>
            <person name="Xie B.-B."/>
            <person name="Rong J.-C."/>
            <person name="Qin Q.-L."/>
            <person name="Zhang Y.-Z."/>
        </authorList>
    </citation>
    <scope>NUCLEOTIDE SEQUENCE [LARGE SCALE GENOMIC DNA]</scope>
    <source>
        <strain evidence="3 4">KMM 661</strain>
    </source>
</reference>
<dbReference type="RefSeq" id="WP_089367714.1">
    <property type="nucleotide sequence ID" value="NZ_BJXZ01000035.1"/>
</dbReference>
<dbReference type="Pfam" id="PF01370">
    <property type="entry name" value="Epimerase"/>
    <property type="match status" value="1"/>
</dbReference>
<feature type="domain" description="NAD-dependent epimerase/dehydratase" evidence="1">
    <location>
        <begin position="3"/>
        <end position="186"/>
    </location>
</feature>
<dbReference type="EMBL" id="CP011036">
    <property type="protein sequence ID" value="ASM52818.1"/>
    <property type="molecule type" value="Genomic_DNA"/>
</dbReference>
<dbReference type="InterPro" id="IPR001509">
    <property type="entry name" value="Epimerase_deHydtase"/>
</dbReference>
<dbReference type="AlphaFoldDB" id="A0AAC9XWP0"/>
<evidence type="ECO:0000259" key="1">
    <source>
        <dbReference type="Pfam" id="PF01370"/>
    </source>
</evidence>
<dbReference type="CDD" id="cd07007">
    <property type="entry name" value="cupin_CapF-like_C"/>
    <property type="match status" value="1"/>
</dbReference>
<dbReference type="PANTHER" id="PTHR43245:SF55">
    <property type="entry name" value="NAD(P)-BINDING DOMAIN-CONTAINING PROTEIN"/>
    <property type="match status" value="1"/>
</dbReference>
<dbReference type="InterPro" id="IPR014710">
    <property type="entry name" value="RmlC-like_jellyroll"/>
</dbReference>
<sequence length="369" mass="41358">MNILVTGAKGFIGQNLCIHLKEAGFKNIETITRDDNDKSIDEKVKHADFIYHLAGINRPENDDEFKAGNTDLTQKIVDILVNDERSTPILFTSSIQAELNNPYGVSKAGAESAITSYREKTGSAAYIYRLPNVFGKWCRPNYNSAVATFCYNTINDLPITVHNADAPLSLVYIDDVCHSFVNLLINTPSEPEEYSQVEPVYKTTVGTVLSLLSDFKQSRASLITNKVGVGFERALYSTYLSYFKPEQFTYDVPSYTDERGSFSEMLKTTDSGQFSFFTAHSGITRGGHYHHSKNEKFLVLKGEACFKFKHIVTGEKYELTTSDQVRTIVETVPGWTHDITNIGSGELIVMLWANEIFDRDKPDTVAMPL</sequence>
<dbReference type="Gene3D" id="2.60.120.10">
    <property type="entry name" value="Jelly Rolls"/>
    <property type="match status" value="1"/>
</dbReference>